<evidence type="ECO:0000313" key="3">
    <source>
        <dbReference type="Proteomes" id="UP000248857"/>
    </source>
</evidence>
<keyword evidence="1" id="KW-0472">Membrane</keyword>
<keyword evidence="1" id="KW-0812">Transmembrane</keyword>
<name>A0A2W1JJJ4_9CYAN</name>
<dbReference type="EMBL" id="PQWO01000015">
    <property type="protein sequence ID" value="PZD71665.1"/>
    <property type="molecule type" value="Genomic_DNA"/>
</dbReference>
<feature type="transmembrane region" description="Helical" evidence="1">
    <location>
        <begin position="26"/>
        <end position="45"/>
    </location>
</feature>
<dbReference type="RefSeq" id="WP_110987913.1">
    <property type="nucleotide sequence ID" value="NZ_CAWNWM010000015.1"/>
</dbReference>
<evidence type="ECO:0000256" key="1">
    <source>
        <dbReference type="SAM" id="Phobius"/>
    </source>
</evidence>
<organism evidence="2 3">
    <name type="scientific">Acaryochloris thomasi RCC1774</name>
    <dbReference type="NCBI Taxonomy" id="1764569"/>
    <lineage>
        <taxon>Bacteria</taxon>
        <taxon>Bacillati</taxon>
        <taxon>Cyanobacteriota</taxon>
        <taxon>Cyanophyceae</taxon>
        <taxon>Acaryochloridales</taxon>
        <taxon>Acaryochloridaceae</taxon>
        <taxon>Acaryochloris</taxon>
        <taxon>Acaryochloris thomasi</taxon>
    </lineage>
</organism>
<dbReference type="AlphaFoldDB" id="A0A2W1JJJ4"/>
<dbReference type="NCBIfam" id="NF038305">
    <property type="entry name" value="HpsJ_fam"/>
    <property type="match status" value="1"/>
</dbReference>
<feature type="transmembrane region" description="Helical" evidence="1">
    <location>
        <begin position="209"/>
        <end position="228"/>
    </location>
</feature>
<feature type="transmembrane region" description="Helical" evidence="1">
    <location>
        <begin position="94"/>
        <end position="113"/>
    </location>
</feature>
<reference evidence="2 3" key="1">
    <citation type="journal article" date="2018" name="Sci. Rep.">
        <title>A novel species of the marine cyanobacterium Acaryochloris with a unique pigment content and lifestyle.</title>
        <authorList>
            <person name="Partensky F."/>
            <person name="Six C."/>
            <person name="Ratin M."/>
            <person name="Garczarek L."/>
            <person name="Vaulot D."/>
            <person name="Probert I."/>
            <person name="Calteau A."/>
            <person name="Gourvil P."/>
            <person name="Marie D."/>
            <person name="Grebert T."/>
            <person name="Bouchier C."/>
            <person name="Le Panse S."/>
            <person name="Gachenot M."/>
            <person name="Rodriguez F."/>
            <person name="Garrido J.L."/>
        </authorList>
    </citation>
    <scope>NUCLEOTIDE SEQUENCE [LARGE SCALE GENOMIC DNA]</scope>
    <source>
        <strain evidence="2 3">RCC1774</strain>
    </source>
</reference>
<keyword evidence="3" id="KW-1185">Reference proteome</keyword>
<accession>A0A2W1JJJ4</accession>
<dbReference type="Proteomes" id="UP000248857">
    <property type="component" value="Unassembled WGS sequence"/>
</dbReference>
<proteinExistence type="predicted"/>
<keyword evidence="1" id="KW-1133">Transmembrane helix</keyword>
<evidence type="ECO:0000313" key="2">
    <source>
        <dbReference type="EMBL" id="PZD71665.1"/>
    </source>
</evidence>
<protein>
    <submittedName>
        <fullName evidence="2">Uncharacterized protein</fullName>
    </submittedName>
</protein>
<dbReference type="InterPro" id="IPR047709">
    <property type="entry name" value="HpsJ-like"/>
</dbReference>
<sequence length="239" mass="26752">MPEPTSASSPHLDSRTQWVSIFSLRLAGYVLLALSAFDVATIMFPPDFFNPQWEFYTLGKLVDKVPVPLIGLALVFYGGLRYRRPLEKLCLRPLALIAVIVGVGYLLLIPLGISNSIRLQHLNRAQQSLQQNEQKSRYRQLEQQIQNASPDRVLPLARRWRLVSAEADQDAPEDVKAKALSQLQKNQTLQQQQSLAADKTKQQQHLKNSIKWIVGALLAGSCLIYLGIGANKAFLLGLQ</sequence>
<comment type="caution">
    <text evidence="2">The sequence shown here is derived from an EMBL/GenBank/DDBJ whole genome shotgun (WGS) entry which is preliminary data.</text>
</comment>
<dbReference type="OrthoDB" id="532366at2"/>
<gene>
    <name evidence="2" type="ORF">C1752_05111</name>
</gene>